<evidence type="ECO:0000313" key="2">
    <source>
        <dbReference type="Proteomes" id="UP000013065"/>
    </source>
</evidence>
<protein>
    <submittedName>
        <fullName evidence="1">Uncharacterized protein</fullName>
    </submittedName>
</protein>
<reference evidence="1 2" key="2">
    <citation type="journal article" date="2015" name="Int. J. Syst. Evol. Microbiol.">
        <title>Acinetobacter seifertii sp. nov., a member of the Acinetobacter calcoaceticus-Acinetobacter baumannii complex isolated from human clinical specimens.</title>
        <authorList>
            <person name="Nemec A."/>
            <person name="Krizova L."/>
            <person name="Maixnerova M."/>
            <person name="Sedo O."/>
            <person name="Brisse S."/>
            <person name="Higgins P.G."/>
        </authorList>
    </citation>
    <scope>NUCLEOTIDE SEQUENCE [LARGE SCALE GENOMIC DNA]</scope>
    <source>
        <strain evidence="1 2">NIPH 973</strain>
    </source>
</reference>
<sequence length="347" mass="40678">MDFGTDKKCYLIDQYSGKQPSIINEEFLKKGQISFPIFPSVLLDSNISDEIVNFVNKGECRDGVYELIKFMTKVNCDYSLLFYYLESLCKSKNSELFLKYAKQSTECLLILHSMDSNIFLETNKIQSNPQAVQHYLNTFQCKNLKEVAAKIVTDFLSKYSKSMINNQLTLIEIALIKILLIKKFEMKNGSHKDQINSFIGFFKSVLKINPAREMQFAIHYFHDTKDQLLNIQDNTSFKKALEVIKSTAWDLYLLRFPELFFKFNNNELNIFYIATQEHSLAELAKLFSIQQIHIYSDQIYPIIAYDMSKIPENFTPPHMNKFDINRNFSLPNYLYESMINELKRLLK</sequence>
<dbReference type="PATRIC" id="fig|520709.3.peg.3510"/>
<proteinExistence type="predicted"/>
<dbReference type="RefSeq" id="WP_004703136.1">
    <property type="nucleotide sequence ID" value="NZ_KB851200.1"/>
</dbReference>
<evidence type="ECO:0000313" key="1">
    <source>
        <dbReference type="EMBL" id="ENU42679.1"/>
    </source>
</evidence>
<reference evidence="2" key="1">
    <citation type="submission" date="2013-02" db="EMBL/GenBank/DDBJ databases">
        <title>The Genome Sequence of Acinetobacter sp. NIPH 973.</title>
        <authorList>
            <consortium name="The Broad Institute Genome Sequencing Platform"/>
            <consortium name="The Broad Institute Genome Sequencing Center for Infectious Disease"/>
            <person name="Cerqueira G."/>
            <person name="Feldgarden M."/>
            <person name="Courvalin P."/>
            <person name="Perichon B."/>
            <person name="Grillot-Courvalin C."/>
            <person name="Clermont D."/>
            <person name="Rocha E."/>
            <person name="Yoon E.-J."/>
            <person name="Nemec A."/>
            <person name="Walker B."/>
            <person name="Young S.K."/>
            <person name="Zeng Q."/>
            <person name="Gargeya S."/>
            <person name="Fitzgerald M."/>
            <person name="Haas B."/>
            <person name="Abouelleil A."/>
            <person name="Alvarado L."/>
            <person name="Arachchi H.M."/>
            <person name="Berlin A.M."/>
            <person name="Chapman S.B."/>
            <person name="Dewar J."/>
            <person name="Goldberg J."/>
            <person name="Griggs A."/>
            <person name="Gujja S."/>
            <person name="Hansen M."/>
            <person name="Howarth C."/>
            <person name="Imamovic A."/>
            <person name="Larimer J."/>
            <person name="McCowan C."/>
            <person name="Murphy C."/>
            <person name="Neiman D."/>
            <person name="Pearson M."/>
            <person name="Priest M."/>
            <person name="Roberts A."/>
            <person name="Saif S."/>
            <person name="Shea T."/>
            <person name="Sisk P."/>
            <person name="Sykes S."/>
            <person name="Wortman J."/>
            <person name="Nusbaum C."/>
            <person name="Birren B."/>
        </authorList>
    </citation>
    <scope>NUCLEOTIDE SEQUENCE [LARGE SCALE GENOMIC DNA]</scope>
    <source>
        <strain evidence="2">NIPH 973</strain>
    </source>
</reference>
<dbReference type="EMBL" id="APOO01000022">
    <property type="protein sequence ID" value="ENU42679.1"/>
    <property type="molecule type" value="Genomic_DNA"/>
</dbReference>
<comment type="caution">
    <text evidence="1">The sequence shown here is derived from an EMBL/GenBank/DDBJ whole genome shotgun (WGS) entry which is preliminary data.</text>
</comment>
<organism evidence="1 2">
    <name type="scientific">Acinetobacter seifertii</name>
    <dbReference type="NCBI Taxonomy" id="1530123"/>
    <lineage>
        <taxon>Bacteria</taxon>
        <taxon>Pseudomonadati</taxon>
        <taxon>Pseudomonadota</taxon>
        <taxon>Gammaproteobacteria</taxon>
        <taxon>Moraxellales</taxon>
        <taxon>Moraxellaceae</taxon>
        <taxon>Acinetobacter</taxon>
        <taxon>Acinetobacter calcoaceticus/baumannii complex</taxon>
    </lineage>
</organism>
<dbReference type="Proteomes" id="UP000013065">
    <property type="component" value="Unassembled WGS sequence"/>
</dbReference>
<dbReference type="HOGENOM" id="CLU_798386_0_0_6"/>
<gene>
    <name evidence="1" type="ORF">F985_03571</name>
</gene>
<name>N8SA67_9GAMM</name>
<dbReference type="OrthoDB" id="7055441at2"/>
<dbReference type="AlphaFoldDB" id="N8SA67"/>
<accession>N8SA67</accession>